<dbReference type="AlphaFoldDB" id="A0A0H3U7S2"/>
<organism evidence="7">
    <name type="scientific">uncultured bacterium fosmid pJB39A3</name>
    <dbReference type="NCBI Taxonomy" id="1478063"/>
    <lineage>
        <taxon>Bacteria</taxon>
        <taxon>environmental samples</taxon>
    </lineage>
</organism>
<dbReference type="EMBL" id="KF540235">
    <property type="protein sequence ID" value="AIF26516.1"/>
    <property type="molecule type" value="Genomic_DNA"/>
</dbReference>
<dbReference type="InterPro" id="IPR002937">
    <property type="entry name" value="Amino_oxidase"/>
</dbReference>
<keyword evidence="3" id="KW-0274">FAD</keyword>
<dbReference type="PANTHER" id="PTHR46091">
    <property type="entry name" value="BLR7054 PROTEIN"/>
    <property type="match status" value="1"/>
</dbReference>
<dbReference type="Gene3D" id="3.50.50.60">
    <property type="entry name" value="FAD/NAD(P)-binding domain"/>
    <property type="match status" value="2"/>
</dbReference>
<name>A0A0H3U7S2_9BACT</name>
<dbReference type="GO" id="GO:0016491">
    <property type="term" value="F:oxidoreductase activity"/>
    <property type="evidence" value="ECO:0007669"/>
    <property type="project" value="InterPro"/>
</dbReference>
<keyword evidence="2" id="KW-0732">Signal</keyword>
<dbReference type="InterPro" id="IPR036188">
    <property type="entry name" value="FAD/NAD-bd_sf"/>
</dbReference>
<protein>
    <submittedName>
        <fullName evidence="7">Putative FAD dependent oxidoreductase</fullName>
    </submittedName>
</protein>
<proteinExistence type="predicted"/>
<sequence>MNLKKYDVVIIGAGNGGLSAAAYLAKNGKKVLVLEKHNLPGGCATSFVRGRFEFEATLHELCQMGEGDNAGEVRKLLDYYGLDVEWVAVDEAFRSINLEKGKEFDVAFPSSVDGFINQMEKEVPGSRKSMIKVMELARMVSDAVGWLNKHNNEPEGVAKVEMLLKYGDLMKVVPVSTDEMLRRLGVPDKARELYESYWDYVCVDSTKMSFAVYAFMTYTYLTKKPYIAKHRSLEISLAFDSAIKKMGGDIWYNTPVKYVDIKNKEVKGVTLSDGTYIECDRVISNVMPHVLFDRMVEDPKEIPEYDLKKMNAQELGSCVFTVYLGLDIPYKELGFKAYDTFVRHTGDTQRQYDESATIADHKDSCVTIINEVLPGASPEGTCMVQFSRFYKTDAWNETVVNKDNYYDLKNQIADETIAQFEQLIGRPIRDHIEEIVVTSPVTWARYIGTPYGDVYGYRPQNWDGMFPRVQMGHKHDYTIKGLRFCGGFGTQMDGYSQAYLSGREQAEYTLQDMKEGK</sequence>
<feature type="domain" description="Amine oxidase" evidence="6">
    <location>
        <begin position="17"/>
        <end position="507"/>
    </location>
</feature>
<keyword evidence="5" id="KW-0520">NAD</keyword>
<evidence type="ECO:0000259" key="6">
    <source>
        <dbReference type="Pfam" id="PF01593"/>
    </source>
</evidence>
<evidence type="ECO:0000256" key="3">
    <source>
        <dbReference type="ARBA" id="ARBA00022827"/>
    </source>
</evidence>
<dbReference type="InterPro" id="IPR052206">
    <property type="entry name" value="Retinol_saturase"/>
</dbReference>
<dbReference type="PRINTS" id="PR00419">
    <property type="entry name" value="ADXRDTASE"/>
</dbReference>
<evidence type="ECO:0000256" key="1">
    <source>
        <dbReference type="ARBA" id="ARBA00022630"/>
    </source>
</evidence>
<dbReference type="Pfam" id="PF01593">
    <property type="entry name" value="Amino_oxidase"/>
    <property type="match status" value="1"/>
</dbReference>
<keyword evidence="1" id="KW-0285">Flavoprotein</keyword>
<keyword evidence="4" id="KW-0521">NADP</keyword>
<dbReference type="PANTHER" id="PTHR46091:SF3">
    <property type="entry name" value="AMINE OXIDASE DOMAIN-CONTAINING PROTEIN"/>
    <property type="match status" value="1"/>
</dbReference>
<reference evidence="7" key="1">
    <citation type="submission" date="2013-08" db="EMBL/GenBank/DDBJ databases">
        <title>Comparison of modified E. coli strains.</title>
        <authorList>
            <person name="Juergensen J."/>
            <person name="Bonge A."/>
            <person name="Streit W.R."/>
        </authorList>
    </citation>
    <scope>NUCLEOTIDE SEQUENCE</scope>
</reference>
<accession>A0A0H3U7S2</accession>
<evidence type="ECO:0000256" key="2">
    <source>
        <dbReference type="ARBA" id="ARBA00022729"/>
    </source>
</evidence>
<evidence type="ECO:0000256" key="4">
    <source>
        <dbReference type="ARBA" id="ARBA00022857"/>
    </source>
</evidence>
<dbReference type="SUPFAM" id="SSF51905">
    <property type="entry name" value="FAD/NAD(P)-binding domain"/>
    <property type="match status" value="1"/>
</dbReference>
<evidence type="ECO:0000313" key="7">
    <source>
        <dbReference type="EMBL" id="AIF26516.1"/>
    </source>
</evidence>
<evidence type="ECO:0000256" key="5">
    <source>
        <dbReference type="ARBA" id="ARBA00023027"/>
    </source>
</evidence>